<evidence type="ECO:0000256" key="1">
    <source>
        <dbReference type="SAM" id="Coils"/>
    </source>
</evidence>
<dbReference type="EMBL" id="ML996702">
    <property type="protein sequence ID" value="KAF2397805.1"/>
    <property type="molecule type" value="Genomic_DNA"/>
</dbReference>
<proteinExistence type="predicted"/>
<protein>
    <submittedName>
        <fullName evidence="2">Uncharacterized protein</fullName>
    </submittedName>
</protein>
<dbReference type="AlphaFoldDB" id="A0A6G1HPX6"/>
<gene>
    <name evidence="2" type="ORF">EJ06DRAFT_532799</name>
</gene>
<keyword evidence="3" id="KW-1185">Reference proteome</keyword>
<accession>A0A6G1HPX6</accession>
<keyword evidence="1" id="KW-0175">Coiled coil</keyword>
<dbReference type="Proteomes" id="UP000799640">
    <property type="component" value="Unassembled WGS sequence"/>
</dbReference>
<feature type="coiled-coil region" evidence="1">
    <location>
        <begin position="9"/>
        <end position="50"/>
    </location>
</feature>
<reference evidence="2" key="1">
    <citation type="journal article" date="2020" name="Stud. Mycol.">
        <title>101 Dothideomycetes genomes: a test case for predicting lifestyles and emergence of pathogens.</title>
        <authorList>
            <person name="Haridas S."/>
            <person name="Albert R."/>
            <person name="Binder M."/>
            <person name="Bloem J."/>
            <person name="Labutti K."/>
            <person name="Salamov A."/>
            <person name="Andreopoulos B."/>
            <person name="Baker S."/>
            <person name="Barry K."/>
            <person name="Bills G."/>
            <person name="Bluhm B."/>
            <person name="Cannon C."/>
            <person name="Castanera R."/>
            <person name="Culley D."/>
            <person name="Daum C."/>
            <person name="Ezra D."/>
            <person name="Gonzalez J."/>
            <person name="Henrissat B."/>
            <person name="Kuo A."/>
            <person name="Liang C."/>
            <person name="Lipzen A."/>
            <person name="Lutzoni F."/>
            <person name="Magnuson J."/>
            <person name="Mondo S."/>
            <person name="Nolan M."/>
            <person name="Ohm R."/>
            <person name="Pangilinan J."/>
            <person name="Park H.-J."/>
            <person name="Ramirez L."/>
            <person name="Alfaro M."/>
            <person name="Sun H."/>
            <person name="Tritt A."/>
            <person name="Yoshinaga Y."/>
            <person name="Zwiers L.-H."/>
            <person name="Turgeon B."/>
            <person name="Goodwin S."/>
            <person name="Spatafora J."/>
            <person name="Crous P."/>
            <person name="Grigoriev I."/>
        </authorList>
    </citation>
    <scope>NUCLEOTIDE SEQUENCE</scope>
    <source>
        <strain evidence="2">CBS 262.69</strain>
    </source>
</reference>
<evidence type="ECO:0000313" key="2">
    <source>
        <dbReference type="EMBL" id="KAF2397805.1"/>
    </source>
</evidence>
<dbReference type="Gene3D" id="1.20.5.340">
    <property type="match status" value="1"/>
</dbReference>
<name>A0A6G1HPX6_9PEZI</name>
<evidence type="ECO:0000313" key="3">
    <source>
        <dbReference type="Proteomes" id="UP000799640"/>
    </source>
</evidence>
<organism evidence="2 3">
    <name type="scientific">Trichodelitschia bisporula</name>
    <dbReference type="NCBI Taxonomy" id="703511"/>
    <lineage>
        <taxon>Eukaryota</taxon>
        <taxon>Fungi</taxon>
        <taxon>Dikarya</taxon>
        <taxon>Ascomycota</taxon>
        <taxon>Pezizomycotina</taxon>
        <taxon>Dothideomycetes</taxon>
        <taxon>Dothideomycetes incertae sedis</taxon>
        <taxon>Phaeotrichales</taxon>
        <taxon>Phaeotrichaceae</taxon>
        <taxon>Trichodelitschia</taxon>
    </lineage>
</organism>
<sequence>MSFFDPRMLEELQAHVRHVAGVADDLKRENDRLRQNQARLQDQVGQLQKYVENLDQVVQAHDSKIHK</sequence>